<dbReference type="GO" id="GO:0005783">
    <property type="term" value="C:endoplasmic reticulum"/>
    <property type="evidence" value="ECO:0007669"/>
    <property type="project" value="TreeGrafter"/>
</dbReference>
<keyword evidence="8" id="KW-1185">Reference proteome</keyword>
<feature type="region of interest" description="Disordered" evidence="6">
    <location>
        <begin position="1"/>
        <end position="84"/>
    </location>
</feature>
<evidence type="ECO:0000313" key="8">
    <source>
        <dbReference type="Proteomes" id="UP001177023"/>
    </source>
</evidence>
<feature type="transmembrane region" description="Helical" evidence="5">
    <location>
        <begin position="255"/>
        <end position="273"/>
    </location>
</feature>
<evidence type="ECO:0000256" key="3">
    <source>
        <dbReference type="ARBA" id="ARBA00022989"/>
    </source>
</evidence>
<organism evidence="7 8">
    <name type="scientific">Mesorhabditis spiculigera</name>
    <dbReference type="NCBI Taxonomy" id="96644"/>
    <lineage>
        <taxon>Eukaryota</taxon>
        <taxon>Metazoa</taxon>
        <taxon>Ecdysozoa</taxon>
        <taxon>Nematoda</taxon>
        <taxon>Chromadorea</taxon>
        <taxon>Rhabditida</taxon>
        <taxon>Rhabditina</taxon>
        <taxon>Rhabditomorpha</taxon>
        <taxon>Rhabditoidea</taxon>
        <taxon>Rhabditidae</taxon>
        <taxon>Mesorhabditinae</taxon>
        <taxon>Mesorhabditis</taxon>
    </lineage>
</organism>
<reference evidence="7" key="1">
    <citation type="submission" date="2023-06" db="EMBL/GenBank/DDBJ databases">
        <authorList>
            <person name="Delattre M."/>
        </authorList>
    </citation>
    <scope>NUCLEOTIDE SEQUENCE</scope>
    <source>
        <strain evidence="7">AF72</strain>
    </source>
</reference>
<feature type="non-terminal residue" evidence="7">
    <location>
        <position position="1"/>
    </location>
</feature>
<evidence type="ECO:0000256" key="6">
    <source>
        <dbReference type="SAM" id="MobiDB-lite"/>
    </source>
</evidence>
<dbReference type="InterPro" id="IPR006214">
    <property type="entry name" value="Bax_inhibitor_1-related"/>
</dbReference>
<dbReference type="GO" id="GO:0005794">
    <property type="term" value="C:Golgi apparatus"/>
    <property type="evidence" value="ECO:0007669"/>
    <property type="project" value="TreeGrafter"/>
</dbReference>
<keyword evidence="2 5" id="KW-0812">Transmembrane</keyword>
<keyword evidence="4 5" id="KW-0472">Membrane</keyword>
<comment type="subcellular location">
    <subcellularLocation>
        <location evidence="1">Membrane</location>
        <topology evidence="1">Multi-pass membrane protein</topology>
    </subcellularLocation>
</comment>
<dbReference type="PANTHER" id="PTHR23291">
    <property type="entry name" value="BAX INHIBITOR-RELATED"/>
    <property type="match status" value="1"/>
</dbReference>
<accession>A0AA36D7L4</accession>
<feature type="compositionally biased region" description="Low complexity" evidence="6">
    <location>
        <begin position="37"/>
        <end position="56"/>
    </location>
</feature>
<dbReference type="EMBL" id="CATQJA010002664">
    <property type="protein sequence ID" value="CAJ0582206.1"/>
    <property type="molecule type" value="Genomic_DNA"/>
</dbReference>
<gene>
    <name evidence="7" type="ORF">MSPICULIGERA_LOCUS20346</name>
</gene>
<sequence length="319" mass="35317">MASNAHRGADKGIVNPAYESDDDTSSQASFGKGMASYQQQQPGYNPQYNNPYAQQAQPPPPPGWQQQGYPQQPPPPMGAAAHNMENGDGDKYAFNFSDRTIRAAFVRKVFILVTVMLGIVATMTAVPFFHTGVKQTLRTSPVLYLTAYGGFLVVYLMLMCCESVRRSFPLNLVMTALLTVSMGYMTAVLGVQYSVESVLLSLLICVICCGSIILFSMQTKHDLTGLLGIAFILGMCLFAFGLVIMIMSFWVKIKFLHMVYAIGAAFLFMLYLAIDIQMIMGGRKFEISPEDHIFAAIQLFIDIVYIFWMLLTIFGSSNN</sequence>
<dbReference type="CDD" id="cd10428">
    <property type="entry name" value="LFG_like"/>
    <property type="match status" value="1"/>
</dbReference>
<evidence type="ECO:0000256" key="1">
    <source>
        <dbReference type="ARBA" id="ARBA00004141"/>
    </source>
</evidence>
<dbReference type="PANTHER" id="PTHR23291:SF127">
    <property type="entry name" value="PROTEIN LIFEGUARD 1-LIKE"/>
    <property type="match status" value="1"/>
</dbReference>
<feature type="transmembrane region" description="Helical" evidence="5">
    <location>
        <begin position="109"/>
        <end position="129"/>
    </location>
</feature>
<dbReference type="AlphaFoldDB" id="A0AA36D7L4"/>
<dbReference type="GO" id="GO:0016020">
    <property type="term" value="C:membrane"/>
    <property type="evidence" value="ECO:0007669"/>
    <property type="project" value="UniProtKB-SubCell"/>
</dbReference>
<comment type="similarity">
    <text evidence="5">Belongs to the BI1 family.</text>
</comment>
<evidence type="ECO:0000256" key="2">
    <source>
        <dbReference type="ARBA" id="ARBA00022692"/>
    </source>
</evidence>
<keyword evidence="3 5" id="KW-1133">Transmembrane helix</keyword>
<feature type="transmembrane region" description="Helical" evidence="5">
    <location>
        <begin position="227"/>
        <end position="249"/>
    </location>
</feature>
<comment type="caution">
    <text evidence="7">The sequence shown here is derived from an EMBL/GenBank/DDBJ whole genome shotgun (WGS) entry which is preliminary data.</text>
</comment>
<feature type="transmembrane region" description="Helical" evidence="5">
    <location>
        <begin position="141"/>
        <end position="158"/>
    </location>
</feature>
<feature type="transmembrane region" description="Helical" evidence="5">
    <location>
        <begin position="293"/>
        <end position="314"/>
    </location>
</feature>
<dbReference type="Pfam" id="PF01027">
    <property type="entry name" value="Bax1-I"/>
    <property type="match status" value="1"/>
</dbReference>
<proteinExistence type="inferred from homology"/>
<name>A0AA36D7L4_9BILA</name>
<dbReference type="Proteomes" id="UP001177023">
    <property type="component" value="Unassembled WGS sequence"/>
</dbReference>
<feature type="transmembrane region" description="Helical" evidence="5">
    <location>
        <begin position="197"/>
        <end position="215"/>
    </location>
</feature>
<dbReference type="GO" id="GO:2001234">
    <property type="term" value="P:negative regulation of apoptotic signaling pathway"/>
    <property type="evidence" value="ECO:0007669"/>
    <property type="project" value="TreeGrafter"/>
</dbReference>
<feature type="transmembrane region" description="Helical" evidence="5">
    <location>
        <begin position="170"/>
        <end position="191"/>
    </location>
</feature>
<evidence type="ECO:0000313" key="7">
    <source>
        <dbReference type="EMBL" id="CAJ0582206.1"/>
    </source>
</evidence>
<evidence type="ECO:0000256" key="5">
    <source>
        <dbReference type="RuleBase" id="RU004379"/>
    </source>
</evidence>
<protein>
    <submittedName>
        <fullName evidence="7">Uncharacterized protein</fullName>
    </submittedName>
</protein>
<evidence type="ECO:0000256" key="4">
    <source>
        <dbReference type="ARBA" id="ARBA00023136"/>
    </source>
</evidence>